<dbReference type="GO" id="GO:0000036">
    <property type="term" value="F:acyl carrier activity"/>
    <property type="evidence" value="ECO:0007669"/>
    <property type="project" value="TreeGrafter"/>
</dbReference>
<dbReference type="PANTHER" id="PTHR20863:SF76">
    <property type="entry name" value="CARRIER DOMAIN-CONTAINING PROTEIN"/>
    <property type="match status" value="1"/>
</dbReference>
<gene>
    <name evidence="4" type="ORF">AAF463_24865</name>
</gene>
<keyword evidence="4" id="KW-0614">Plasmid</keyword>
<dbReference type="PANTHER" id="PTHR20863">
    <property type="entry name" value="ACYL CARRIER PROTEIN"/>
    <property type="match status" value="1"/>
</dbReference>
<evidence type="ECO:0000256" key="2">
    <source>
        <dbReference type="ARBA" id="ARBA00022553"/>
    </source>
</evidence>
<dbReference type="SUPFAM" id="SSF47336">
    <property type="entry name" value="ACP-like"/>
    <property type="match status" value="1"/>
</dbReference>
<evidence type="ECO:0000256" key="1">
    <source>
        <dbReference type="ARBA" id="ARBA00022450"/>
    </source>
</evidence>
<keyword evidence="1" id="KW-0596">Phosphopantetheine</keyword>
<dbReference type="EMBL" id="CP158294">
    <property type="protein sequence ID" value="XBV47554.1"/>
    <property type="molecule type" value="Genomic_DNA"/>
</dbReference>
<dbReference type="GO" id="GO:0000035">
    <property type="term" value="F:acyl binding"/>
    <property type="evidence" value="ECO:0007669"/>
    <property type="project" value="TreeGrafter"/>
</dbReference>
<accession>A0AAU7U3J0</accession>
<feature type="domain" description="Carrier" evidence="3">
    <location>
        <begin position="2"/>
        <end position="77"/>
    </location>
</feature>
<keyword evidence="2" id="KW-0597">Phosphoprotein</keyword>
<dbReference type="RefSeq" id="WP_350262595.1">
    <property type="nucleotide sequence ID" value="NZ_CP158294.1"/>
</dbReference>
<dbReference type="InterPro" id="IPR036736">
    <property type="entry name" value="ACP-like_sf"/>
</dbReference>
<sequence length="80" mass="8983">MSNIHSSVTEIVSKCTCVKDILITGETLLIHDLQMDSMNLTEMMCLLEEEFSIEINESDLDDMRSINDIVDFIGLSGSRV</sequence>
<name>A0AAU7U3J0_9GAMM</name>
<geneLocation type="plasmid" evidence="4">
    <name>plasmindB</name>
</geneLocation>
<proteinExistence type="predicted"/>
<dbReference type="Gene3D" id="1.10.1200.10">
    <property type="entry name" value="ACP-like"/>
    <property type="match status" value="1"/>
</dbReference>
<dbReference type="AlphaFoldDB" id="A0AAU7U3J0"/>
<protein>
    <submittedName>
        <fullName evidence="4">Phosphopantetheine-binding protein</fullName>
    </submittedName>
</protein>
<evidence type="ECO:0000259" key="3">
    <source>
        <dbReference type="PROSITE" id="PS50075"/>
    </source>
</evidence>
<dbReference type="InterPro" id="IPR009081">
    <property type="entry name" value="PP-bd_ACP"/>
</dbReference>
<organism evidence="4">
    <name type="scientific">Pantoea sp. BJ2</name>
    <dbReference type="NCBI Taxonomy" id="3141322"/>
    <lineage>
        <taxon>Bacteria</taxon>
        <taxon>Pseudomonadati</taxon>
        <taxon>Pseudomonadota</taxon>
        <taxon>Gammaproteobacteria</taxon>
        <taxon>Enterobacterales</taxon>
        <taxon>Erwiniaceae</taxon>
        <taxon>Pantoea</taxon>
    </lineage>
</organism>
<reference evidence="4" key="1">
    <citation type="submission" date="2024-06" db="EMBL/GenBank/DDBJ databases">
        <title>Multiomics insights into the TNT degradation mechanism by Pantoea sp. BJ2 isolated from an ammunition destruction site.</title>
        <authorList>
            <person name="Luo J."/>
        </authorList>
    </citation>
    <scope>NUCLEOTIDE SEQUENCE</scope>
    <source>
        <strain evidence="4">BJ2</strain>
        <plasmid evidence="4">plasmindB</plasmid>
    </source>
</reference>
<evidence type="ECO:0000313" key="4">
    <source>
        <dbReference type="EMBL" id="XBV47554.1"/>
    </source>
</evidence>
<dbReference type="PROSITE" id="PS50075">
    <property type="entry name" value="CARRIER"/>
    <property type="match status" value="1"/>
</dbReference>
<dbReference type="Pfam" id="PF00550">
    <property type="entry name" value="PP-binding"/>
    <property type="match status" value="1"/>
</dbReference>
<dbReference type="GO" id="GO:0005829">
    <property type="term" value="C:cytosol"/>
    <property type="evidence" value="ECO:0007669"/>
    <property type="project" value="TreeGrafter"/>
</dbReference>
<dbReference type="InterPro" id="IPR003231">
    <property type="entry name" value="ACP"/>
</dbReference>
<dbReference type="GO" id="GO:0009245">
    <property type="term" value="P:lipid A biosynthetic process"/>
    <property type="evidence" value="ECO:0007669"/>
    <property type="project" value="TreeGrafter"/>
</dbReference>
<dbReference type="GO" id="GO:0016020">
    <property type="term" value="C:membrane"/>
    <property type="evidence" value="ECO:0007669"/>
    <property type="project" value="GOC"/>
</dbReference>